<proteinExistence type="inferred from homology"/>
<dbReference type="AlphaFoldDB" id="A0A226F5V2"/>
<keyword evidence="5" id="KW-1185">Reference proteome</keyword>
<keyword evidence="1" id="KW-0560">Oxidoreductase</keyword>
<dbReference type="OMA" id="WLHGVEF"/>
<keyword evidence="3" id="KW-1133">Transmembrane helix</keyword>
<comment type="similarity">
    <text evidence="2">Belongs to the short-chain dehydrogenases/reductases (SDR) family.</text>
</comment>
<organism evidence="4 5">
    <name type="scientific">Folsomia candida</name>
    <name type="common">Springtail</name>
    <dbReference type="NCBI Taxonomy" id="158441"/>
    <lineage>
        <taxon>Eukaryota</taxon>
        <taxon>Metazoa</taxon>
        <taxon>Ecdysozoa</taxon>
        <taxon>Arthropoda</taxon>
        <taxon>Hexapoda</taxon>
        <taxon>Collembola</taxon>
        <taxon>Entomobryomorpha</taxon>
        <taxon>Isotomoidea</taxon>
        <taxon>Isotomidae</taxon>
        <taxon>Proisotominae</taxon>
        <taxon>Folsomia</taxon>
    </lineage>
</organism>
<gene>
    <name evidence="4" type="ORF">Fcan01_01137</name>
</gene>
<keyword evidence="3" id="KW-0812">Transmembrane</keyword>
<dbReference type="Pfam" id="PF00106">
    <property type="entry name" value="adh_short"/>
    <property type="match status" value="1"/>
</dbReference>
<dbReference type="InterPro" id="IPR036291">
    <property type="entry name" value="NAD(P)-bd_dom_sf"/>
</dbReference>
<accession>A0A226F5V2</accession>
<dbReference type="Proteomes" id="UP000198287">
    <property type="component" value="Unassembled WGS sequence"/>
</dbReference>
<dbReference type="CDD" id="cd05327">
    <property type="entry name" value="retinol-DH_like_SDR_c_like"/>
    <property type="match status" value="1"/>
</dbReference>
<dbReference type="EMBL" id="LNIX01000001">
    <property type="protein sequence ID" value="OXA65175.1"/>
    <property type="molecule type" value="Genomic_DNA"/>
</dbReference>
<dbReference type="Gene3D" id="3.40.50.720">
    <property type="entry name" value="NAD(P)-binding Rossmann-like Domain"/>
    <property type="match status" value="1"/>
</dbReference>
<dbReference type="STRING" id="158441.A0A226F5V2"/>
<evidence type="ECO:0000256" key="3">
    <source>
        <dbReference type="SAM" id="Phobius"/>
    </source>
</evidence>
<reference evidence="4 5" key="1">
    <citation type="submission" date="2015-12" db="EMBL/GenBank/DDBJ databases">
        <title>The genome of Folsomia candida.</title>
        <authorList>
            <person name="Faddeeva A."/>
            <person name="Derks M.F."/>
            <person name="Anvar Y."/>
            <person name="Smit S."/>
            <person name="Van Straalen N."/>
            <person name="Roelofs D."/>
        </authorList>
    </citation>
    <scope>NUCLEOTIDE SEQUENCE [LARGE SCALE GENOMIC DNA]</scope>
    <source>
        <strain evidence="4 5">VU population</strain>
        <tissue evidence="4">Whole body</tissue>
    </source>
</reference>
<comment type="caution">
    <text evidence="4">The sequence shown here is derived from an EMBL/GenBank/DDBJ whole genome shotgun (WGS) entry which is preliminary data.</text>
</comment>
<evidence type="ECO:0000313" key="4">
    <source>
        <dbReference type="EMBL" id="OXA65175.1"/>
    </source>
</evidence>
<protein>
    <submittedName>
        <fullName evidence="4">Retinol dehydrogenase 12</fullName>
    </submittedName>
</protein>
<dbReference type="InterPro" id="IPR002347">
    <property type="entry name" value="SDR_fam"/>
</dbReference>
<evidence type="ECO:0000256" key="1">
    <source>
        <dbReference type="ARBA" id="ARBA00023002"/>
    </source>
</evidence>
<dbReference type="PANTHER" id="PTHR43157:SF31">
    <property type="entry name" value="PHOSPHATIDYLINOSITOL-GLYCAN BIOSYNTHESIS CLASS F PROTEIN"/>
    <property type="match status" value="1"/>
</dbReference>
<sequence>MFILISILSYFGGVRLALFPLGGYLVIKVIKYLLRRNRGQVDKSNEVDVQGKLVIVTGASAGIGKATVLEFIERGAKVVLACRNIAKTEEVVEELRQKTDKGEMIIMQLDLGSLQSIRDFVQQFKSKFSKLDILINNAGLSNLIRRNTKDGFEEQFGVNYLGHFLLTNLLLDELKKGDIRRIVNVGSFAHSWGKLNFDDLMHDKTPPPSKPLPIMSGFYANSKLGNSLFNLELAKRLQGSGVNTYCLCPGFVQTDIGTDRKSGIKKYIMKMFRYFAKTAEEGAATTIYCALSKNVTNHSGEMYRNCEFWDAGKRPKLSHEDAARLWSKSEQLVGLDK</sequence>
<dbReference type="PRINTS" id="PR00081">
    <property type="entry name" value="GDHRDH"/>
</dbReference>
<dbReference type="PANTHER" id="PTHR43157">
    <property type="entry name" value="PHOSPHATIDYLINOSITOL-GLYCAN BIOSYNTHESIS CLASS F PROTEIN-RELATED"/>
    <property type="match status" value="1"/>
</dbReference>
<name>A0A226F5V2_FOLCA</name>
<evidence type="ECO:0000313" key="5">
    <source>
        <dbReference type="Proteomes" id="UP000198287"/>
    </source>
</evidence>
<dbReference type="OrthoDB" id="191139at2759"/>
<dbReference type="GO" id="GO:0016491">
    <property type="term" value="F:oxidoreductase activity"/>
    <property type="evidence" value="ECO:0007669"/>
    <property type="project" value="UniProtKB-KW"/>
</dbReference>
<keyword evidence="3" id="KW-0472">Membrane</keyword>
<evidence type="ECO:0000256" key="2">
    <source>
        <dbReference type="RuleBase" id="RU000363"/>
    </source>
</evidence>
<feature type="transmembrane region" description="Helical" evidence="3">
    <location>
        <begin position="6"/>
        <end position="27"/>
    </location>
</feature>
<dbReference type="SUPFAM" id="SSF51735">
    <property type="entry name" value="NAD(P)-binding Rossmann-fold domains"/>
    <property type="match status" value="1"/>
</dbReference>
<dbReference type="PRINTS" id="PR00080">
    <property type="entry name" value="SDRFAMILY"/>
</dbReference>